<accession>A0A9D1UWY3</accession>
<keyword evidence="2" id="KW-0732">Signal</keyword>
<dbReference type="CDD" id="cd15778">
    <property type="entry name" value="Lreu_0056_like"/>
    <property type="match status" value="1"/>
</dbReference>
<dbReference type="EMBL" id="DXFP01000036">
    <property type="protein sequence ID" value="HIX01941.1"/>
    <property type="molecule type" value="Genomic_DNA"/>
</dbReference>
<dbReference type="PROSITE" id="PS51257">
    <property type="entry name" value="PROKAR_LIPOPROTEIN"/>
    <property type="match status" value="1"/>
</dbReference>
<evidence type="ECO:0000256" key="2">
    <source>
        <dbReference type="SAM" id="SignalP"/>
    </source>
</evidence>
<comment type="caution">
    <text evidence="4">The sequence shown here is derived from an EMBL/GenBank/DDBJ whole genome shotgun (WGS) entry which is preliminary data.</text>
</comment>
<feature type="region of interest" description="Disordered" evidence="1">
    <location>
        <begin position="196"/>
        <end position="215"/>
    </location>
</feature>
<reference evidence="4" key="1">
    <citation type="journal article" date="2021" name="PeerJ">
        <title>Extensive microbial diversity within the chicken gut microbiome revealed by metagenomics and culture.</title>
        <authorList>
            <person name="Gilroy R."/>
            <person name="Ravi A."/>
            <person name="Getino M."/>
            <person name="Pursley I."/>
            <person name="Horton D.L."/>
            <person name="Alikhan N.F."/>
            <person name="Baker D."/>
            <person name="Gharbi K."/>
            <person name="Hall N."/>
            <person name="Watson M."/>
            <person name="Adriaenssens E.M."/>
            <person name="Foster-Nyarko E."/>
            <person name="Jarju S."/>
            <person name="Secka A."/>
            <person name="Antonio M."/>
            <person name="Oren A."/>
            <person name="Chaudhuri R.R."/>
            <person name="La Ragione R."/>
            <person name="Hildebrand F."/>
            <person name="Pallen M.J."/>
        </authorList>
    </citation>
    <scope>NUCLEOTIDE SEQUENCE</scope>
    <source>
        <strain evidence="4">6627</strain>
    </source>
</reference>
<evidence type="ECO:0000259" key="3">
    <source>
        <dbReference type="Pfam" id="PF22125"/>
    </source>
</evidence>
<evidence type="ECO:0000256" key="1">
    <source>
        <dbReference type="SAM" id="MobiDB-lite"/>
    </source>
</evidence>
<sequence length="215" mass="23112">MLVMKKSIKATLLGSAAVLMSVSLAACGNSNTEKATKKSTAFKTEKAQSKQETSNSIVSSSVASSLSSQSSARSSLMNSSSNSSVNSDSSSKVATKDITPQQMGILLAMDQEPEVIDEYVNDNHLWYGIDNGNGETSGYNFISTHGDGTANIYWKVNGDMVTFKRLNPNSGNCVADEKLMTRTVSVSQLVQKYYSTPEQQSKVNNDANHLQQGDN</sequence>
<evidence type="ECO:0000313" key="4">
    <source>
        <dbReference type="EMBL" id="HIX01941.1"/>
    </source>
</evidence>
<dbReference type="AlphaFoldDB" id="A0A9D1UWY3"/>
<reference evidence="4" key="2">
    <citation type="submission" date="2021-04" db="EMBL/GenBank/DDBJ databases">
        <authorList>
            <person name="Gilroy R."/>
        </authorList>
    </citation>
    <scope>NUCLEOTIDE SEQUENCE</scope>
    <source>
        <strain evidence="4">6627</strain>
    </source>
</reference>
<gene>
    <name evidence="4" type="ORF">H9861_04215</name>
</gene>
<dbReference type="InterPro" id="IPR054365">
    <property type="entry name" value="Lreu_0056-like"/>
</dbReference>
<name>A0A9D1UWY3_9LACO</name>
<organism evidence="4 5">
    <name type="scientific">Candidatus Ligilactobacillus excrementigallinarum</name>
    <dbReference type="NCBI Taxonomy" id="2838641"/>
    <lineage>
        <taxon>Bacteria</taxon>
        <taxon>Bacillati</taxon>
        <taxon>Bacillota</taxon>
        <taxon>Bacilli</taxon>
        <taxon>Lactobacillales</taxon>
        <taxon>Lactobacillaceae</taxon>
        <taxon>Ligilactobacillus</taxon>
    </lineage>
</organism>
<proteinExistence type="predicted"/>
<dbReference type="Pfam" id="PF22125">
    <property type="entry name" value="Lreu_0056_like"/>
    <property type="match status" value="1"/>
</dbReference>
<dbReference type="Gene3D" id="3.30.1460.60">
    <property type="match status" value="1"/>
</dbReference>
<dbReference type="Proteomes" id="UP000823963">
    <property type="component" value="Unassembled WGS sequence"/>
</dbReference>
<feature type="region of interest" description="Disordered" evidence="1">
    <location>
        <begin position="73"/>
        <end position="94"/>
    </location>
</feature>
<protein>
    <recommendedName>
        <fullName evidence="3">Lreu-0056-like domain-containing protein</fullName>
    </recommendedName>
</protein>
<feature type="domain" description="Lreu-0056-like" evidence="3">
    <location>
        <begin position="100"/>
        <end position="210"/>
    </location>
</feature>
<feature type="chain" id="PRO_5038843801" description="Lreu-0056-like domain-containing protein" evidence="2">
    <location>
        <begin position="26"/>
        <end position="215"/>
    </location>
</feature>
<feature type="compositionally biased region" description="Low complexity" evidence="1">
    <location>
        <begin position="73"/>
        <end position="93"/>
    </location>
</feature>
<evidence type="ECO:0000313" key="5">
    <source>
        <dbReference type="Proteomes" id="UP000823963"/>
    </source>
</evidence>
<feature type="signal peptide" evidence="2">
    <location>
        <begin position="1"/>
        <end position="25"/>
    </location>
</feature>